<feature type="domain" description="POTRA" evidence="10">
    <location>
        <begin position="24"/>
        <end position="91"/>
    </location>
</feature>
<evidence type="ECO:0000256" key="6">
    <source>
        <dbReference type="ARBA" id="ARBA00023136"/>
    </source>
</evidence>
<name>A0ABY5LH68_9VIBR</name>
<evidence type="ECO:0000256" key="1">
    <source>
        <dbReference type="ARBA" id="ARBA00004370"/>
    </source>
</evidence>
<dbReference type="InterPro" id="IPR000184">
    <property type="entry name" value="Bac_surfAg_D15"/>
</dbReference>
<evidence type="ECO:0000256" key="8">
    <source>
        <dbReference type="HAMAP-Rule" id="MF_01430"/>
    </source>
</evidence>
<evidence type="ECO:0000256" key="5">
    <source>
        <dbReference type="ARBA" id="ARBA00022737"/>
    </source>
</evidence>
<dbReference type="NCBIfam" id="TIGR03303">
    <property type="entry name" value="OM_YaeT"/>
    <property type="match status" value="1"/>
</dbReference>
<evidence type="ECO:0000256" key="4">
    <source>
        <dbReference type="ARBA" id="ARBA00022729"/>
    </source>
</evidence>
<feature type="signal peptide" evidence="8">
    <location>
        <begin position="1"/>
        <end position="20"/>
    </location>
</feature>
<evidence type="ECO:0000256" key="3">
    <source>
        <dbReference type="ARBA" id="ARBA00022692"/>
    </source>
</evidence>
<dbReference type="Pfam" id="PF01103">
    <property type="entry name" value="Omp85"/>
    <property type="match status" value="1"/>
</dbReference>
<dbReference type="NCBIfam" id="NF008287">
    <property type="entry name" value="PRK11067.1"/>
    <property type="match status" value="1"/>
</dbReference>
<dbReference type="InterPro" id="IPR010827">
    <property type="entry name" value="BamA/TamA_POTRA"/>
</dbReference>
<feature type="domain" description="POTRA" evidence="10">
    <location>
        <begin position="347"/>
        <end position="421"/>
    </location>
</feature>
<evidence type="ECO:0000259" key="10">
    <source>
        <dbReference type="PROSITE" id="PS51779"/>
    </source>
</evidence>
<dbReference type="EMBL" id="CP102096">
    <property type="protein sequence ID" value="UUM31186.1"/>
    <property type="molecule type" value="Genomic_DNA"/>
</dbReference>
<dbReference type="HAMAP" id="MF_01430">
    <property type="entry name" value="OM_assembly_BamA"/>
    <property type="match status" value="1"/>
</dbReference>
<feature type="domain" description="POTRA" evidence="10">
    <location>
        <begin position="92"/>
        <end position="172"/>
    </location>
</feature>
<dbReference type="Proteomes" id="UP001058602">
    <property type="component" value="Chromosome 1"/>
</dbReference>
<feature type="chain" id="PRO_5044938173" description="Outer membrane protein assembly factor BamA" evidence="8">
    <location>
        <begin position="21"/>
        <end position="805"/>
    </location>
</feature>
<dbReference type="Gene3D" id="3.10.20.310">
    <property type="entry name" value="membrane protein fhac"/>
    <property type="match status" value="5"/>
</dbReference>
<keyword evidence="5 8" id="KW-0677">Repeat</keyword>
<dbReference type="InterPro" id="IPR034746">
    <property type="entry name" value="POTRA"/>
</dbReference>
<keyword evidence="2 8" id="KW-1134">Transmembrane beta strand</keyword>
<keyword evidence="4 8" id="KW-0732">Signal</keyword>
<dbReference type="RefSeq" id="WP_257084909.1">
    <property type="nucleotide sequence ID" value="NZ_CP102096.1"/>
</dbReference>
<feature type="domain" description="POTRA" evidence="10">
    <location>
        <begin position="266"/>
        <end position="344"/>
    </location>
</feature>
<dbReference type="PANTHER" id="PTHR12815">
    <property type="entry name" value="SORTING AND ASSEMBLY MACHINERY SAMM50 PROTEIN FAMILY MEMBER"/>
    <property type="match status" value="1"/>
</dbReference>
<sequence length="805" mass="90098" precursor="true">MAMKKILFATLLATSVSATGAENFVVRDIQVEGLQRVTLGAALLKMPVRIGDTVDNQDISQIIRSLYASGNFEDIKVLRQDEVLVVQVKERPTISSISFSGNKAIKEEQLTQNLEASDIRVGEALDRTTLANIEKGLEDFYYSVGKYNANVKAVVTPLPRNRADLKFVFSEGVSAKIQQINFIGNEVFSDEDLRSRFELNVDVAWWNFLSDDKYQKQVLAGDLEALKSYYLDRGYLKFRIDSTQVSISPDKKGVYITLGLNEGKPYTVKDVKFRGDLINGEEELQKLVTFEMGELYNGSAVTSLEENVKRQLGEAGYAYPQVRTISEFDDEKQEVSLVVNIESGKRIYVRDIRFVGNNATKDEVLRREMRQMEGSWLNSKSIETGKNRLSRLGYFENVDVQTVRVPGSEDQVDLVYNVKEANSGSINFGVGYGTESGVSFQVGLQQDNFLGTGNRVGVTAMMNDYQQNISLDYRDPYWNLDGVSLGGKVFYNTFEASEAGIVEYTNESYGTSLTWGFPFDELNRFEFGVGYTHNKIGNVPTYDQAQRFAESIGQTDGDILTNDFDINIAWTRNNLNRGYFPTAGNYQRASAKATVPGSDVQYFKLQYDVRQYMPLTKKHEFTLLMRGRLGYGNGYGQTDGNDNLFPFYENYYAGGFSTLRGFGSNSAGPKAVYTTPGGGGEFLCGEYECGTATDDAVGGNAIALASLELIVPTPFASDEVRNQIRTSVFLDAASVWDTEFQYNSSYADQRYYNDFSDPTNYRASYGAALQWMSPMGPLVFSVAKPIEKYEGDDEEFFTFTIGRTF</sequence>
<comment type="function">
    <text evidence="8">Part of the outer membrane protein assembly complex, which is involved in assembly and insertion of beta-barrel proteins into the outer membrane.</text>
</comment>
<keyword evidence="6 8" id="KW-0472">Membrane</keyword>
<comment type="subunit">
    <text evidence="8">Part of the Bam complex.</text>
</comment>
<gene>
    <name evidence="8 11" type="primary">bamA</name>
    <name evidence="11" type="ORF">NP165_03255</name>
</gene>
<comment type="similarity">
    <text evidence="8">Belongs to the BamA family.</text>
</comment>
<evidence type="ECO:0000256" key="2">
    <source>
        <dbReference type="ARBA" id="ARBA00022452"/>
    </source>
</evidence>
<keyword evidence="3 8" id="KW-0812">Transmembrane</keyword>
<comment type="subcellular location">
    <subcellularLocation>
        <location evidence="8">Cell outer membrane</location>
    </subcellularLocation>
    <subcellularLocation>
        <location evidence="1">Membrane</location>
    </subcellularLocation>
</comment>
<dbReference type="Pfam" id="PF07244">
    <property type="entry name" value="POTRA"/>
    <property type="match status" value="4"/>
</dbReference>
<dbReference type="PROSITE" id="PS51779">
    <property type="entry name" value="POTRA"/>
    <property type="match status" value="5"/>
</dbReference>
<evidence type="ECO:0000256" key="9">
    <source>
        <dbReference type="NCBIfam" id="TIGR03303"/>
    </source>
</evidence>
<proteinExistence type="inferred from homology"/>
<organism evidence="11 12">
    <name type="scientific">Vibrio japonicus</name>
    <dbReference type="NCBI Taxonomy" id="1824638"/>
    <lineage>
        <taxon>Bacteria</taxon>
        <taxon>Pseudomonadati</taxon>
        <taxon>Pseudomonadota</taxon>
        <taxon>Gammaproteobacteria</taxon>
        <taxon>Vibrionales</taxon>
        <taxon>Vibrionaceae</taxon>
        <taxon>Vibrio</taxon>
    </lineage>
</organism>
<dbReference type="InterPro" id="IPR023707">
    <property type="entry name" value="OM_assembly_BamA"/>
</dbReference>
<evidence type="ECO:0000256" key="7">
    <source>
        <dbReference type="ARBA" id="ARBA00023237"/>
    </source>
</evidence>
<reference evidence="11" key="1">
    <citation type="submission" date="2022-07" db="EMBL/GenBank/DDBJ databases">
        <title>Complete genome of Vibrio japonicus strain JCM 31412T and phylogenomic assessment of the Nereis clade of the genus Vibrio.</title>
        <authorList>
            <person name="Shlafstein M.D."/>
            <person name="Emsley S.A."/>
            <person name="Ushijima B."/>
            <person name="Videau P."/>
            <person name="Saw J.H."/>
        </authorList>
    </citation>
    <scope>NUCLEOTIDE SEQUENCE</scope>
    <source>
        <strain evidence="11">JCM 31412</strain>
    </source>
</reference>
<keyword evidence="7 8" id="KW-0998">Cell outer membrane</keyword>
<accession>A0ABY5LH68</accession>
<feature type="domain" description="POTRA" evidence="10">
    <location>
        <begin position="175"/>
        <end position="263"/>
    </location>
</feature>
<evidence type="ECO:0000313" key="11">
    <source>
        <dbReference type="EMBL" id="UUM31186.1"/>
    </source>
</evidence>
<dbReference type="PIRSF" id="PIRSF006076">
    <property type="entry name" value="OM_assembly_OMP85"/>
    <property type="match status" value="1"/>
</dbReference>
<keyword evidence="12" id="KW-1185">Reference proteome</keyword>
<dbReference type="PANTHER" id="PTHR12815:SF23">
    <property type="entry name" value="OUTER MEMBRANE PROTEIN ASSEMBLY FACTOR BAMA"/>
    <property type="match status" value="1"/>
</dbReference>
<protein>
    <recommendedName>
        <fullName evidence="8 9">Outer membrane protein assembly factor BamA</fullName>
    </recommendedName>
</protein>
<dbReference type="InterPro" id="IPR039910">
    <property type="entry name" value="D15-like"/>
</dbReference>
<dbReference type="Gene3D" id="2.40.160.50">
    <property type="entry name" value="membrane protein fhac: a member of the omp85/tpsb transporter family"/>
    <property type="match status" value="1"/>
</dbReference>
<evidence type="ECO:0000313" key="12">
    <source>
        <dbReference type="Proteomes" id="UP001058602"/>
    </source>
</evidence>